<sequence length="112" mass="11401">MARPRIAQPPQRAAQAPVRLTRRGRRVLAGLGVGAVVAVSAVVGSAVLGSADEPALELAGRSSVVVHSGDTLWSIAQSIAPDVDPRAVVDALQEVNGLTDASLVPGQVLLLP</sequence>
<dbReference type="CDD" id="cd00118">
    <property type="entry name" value="LysM"/>
    <property type="match status" value="1"/>
</dbReference>
<feature type="transmembrane region" description="Helical" evidence="1">
    <location>
        <begin position="27"/>
        <end position="48"/>
    </location>
</feature>
<keyword evidence="1" id="KW-0472">Membrane</keyword>
<feature type="domain" description="LysM" evidence="2">
    <location>
        <begin position="62"/>
        <end position="111"/>
    </location>
</feature>
<dbReference type="Gene3D" id="3.10.350.10">
    <property type="entry name" value="LysM domain"/>
    <property type="match status" value="1"/>
</dbReference>
<keyword evidence="4" id="KW-1185">Reference proteome</keyword>
<dbReference type="InterPro" id="IPR036779">
    <property type="entry name" value="LysM_dom_sf"/>
</dbReference>
<name>A0ABU8DVK5_9ACTN</name>
<dbReference type="PROSITE" id="PS51782">
    <property type="entry name" value="LYSM"/>
    <property type="match status" value="1"/>
</dbReference>
<evidence type="ECO:0000313" key="3">
    <source>
        <dbReference type="EMBL" id="MEI4272653.1"/>
    </source>
</evidence>
<dbReference type="EMBL" id="JBAPLU010000012">
    <property type="protein sequence ID" value="MEI4272653.1"/>
    <property type="molecule type" value="Genomic_DNA"/>
</dbReference>
<reference evidence="3 4" key="1">
    <citation type="submission" date="2024-03" db="EMBL/GenBank/DDBJ databases">
        <title>Draft genome sequence of Klenkia sp. LSe6-5.</title>
        <authorList>
            <person name="Duangmal K."/>
            <person name="Chantavorakit T."/>
        </authorList>
    </citation>
    <scope>NUCLEOTIDE SEQUENCE [LARGE SCALE GENOMIC DNA]</scope>
    <source>
        <strain evidence="3 4">LSe6-5</strain>
    </source>
</reference>
<dbReference type="RefSeq" id="WP_336404783.1">
    <property type="nucleotide sequence ID" value="NZ_JBAPLU010000012.1"/>
</dbReference>
<keyword evidence="1" id="KW-1133">Transmembrane helix</keyword>
<comment type="caution">
    <text evidence="3">The sequence shown here is derived from an EMBL/GenBank/DDBJ whole genome shotgun (WGS) entry which is preliminary data.</text>
</comment>
<gene>
    <name evidence="3" type="ORF">TEK04_13055</name>
</gene>
<dbReference type="SMART" id="SM00257">
    <property type="entry name" value="LysM"/>
    <property type="match status" value="1"/>
</dbReference>
<dbReference type="Proteomes" id="UP001361570">
    <property type="component" value="Unassembled WGS sequence"/>
</dbReference>
<accession>A0ABU8DVK5</accession>
<organism evidence="3 4">
    <name type="scientific">Klenkia sesuvii</name>
    <dbReference type="NCBI Taxonomy" id="3103137"/>
    <lineage>
        <taxon>Bacteria</taxon>
        <taxon>Bacillati</taxon>
        <taxon>Actinomycetota</taxon>
        <taxon>Actinomycetes</taxon>
        <taxon>Geodermatophilales</taxon>
        <taxon>Geodermatophilaceae</taxon>
        <taxon>Klenkia</taxon>
    </lineage>
</organism>
<proteinExistence type="predicted"/>
<dbReference type="Pfam" id="PF01476">
    <property type="entry name" value="LysM"/>
    <property type="match status" value="1"/>
</dbReference>
<dbReference type="SUPFAM" id="SSF54106">
    <property type="entry name" value="LysM domain"/>
    <property type="match status" value="1"/>
</dbReference>
<protein>
    <submittedName>
        <fullName evidence="3">LysM peptidoglycan-binding domain-containing protein</fullName>
    </submittedName>
</protein>
<dbReference type="InterPro" id="IPR018392">
    <property type="entry name" value="LysM"/>
</dbReference>
<evidence type="ECO:0000259" key="2">
    <source>
        <dbReference type="PROSITE" id="PS51782"/>
    </source>
</evidence>
<evidence type="ECO:0000256" key="1">
    <source>
        <dbReference type="SAM" id="Phobius"/>
    </source>
</evidence>
<evidence type="ECO:0000313" key="4">
    <source>
        <dbReference type="Proteomes" id="UP001361570"/>
    </source>
</evidence>
<keyword evidence="1" id="KW-0812">Transmembrane</keyword>